<feature type="chain" id="PRO_5003020928" description="PepSY domain-containing protein" evidence="1">
    <location>
        <begin position="19"/>
        <end position="111"/>
    </location>
</feature>
<evidence type="ECO:0000313" key="3">
    <source>
        <dbReference type="Proteomes" id="UP000000845"/>
    </source>
</evidence>
<keyword evidence="1" id="KW-0732">Signal</keyword>
<evidence type="ECO:0008006" key="4">
    <source>
        <dbReference type="Google" id="ProtNLM"/>
    </source>
</evidence>
<protein>
    <recommendedName>
        <fullName evidence="4">PepSY domain-containing protein</fullName>
    </recommendedName>
</protein>
<reference evidence="3" key="1">
    <citation type="submission" date="2009-09" db="EMBL/GenBank/DDBJ databases">
        <title>The complete chromosome of Sebaldella termitidis ATCC 33386.</title>
        <authorList>
            <consortium name="US DOE Joint Genome Institute (JGI-PGF)"/>
            <person name="Lucas S."/>
            <person name="Copeland A."/>
            <person name="Lapidus A."/>
            <person name="Glavina del Rio T."/>
            <person name="Dalin E."/>
            <person name="Tice H."/>
            <person name="Bruce D."/>
            <person name="Goodwin L."/>
            <person name="Pitluck S."/>
            <person name="Kyrpides N."/>
            <person name="Mavromatis K."/>
            <person name="Ivanova N."/>
            <person name="Mikhailova N."/>
            <person name="Sims D."/>
            <person name="Meincke L."/>
            <person name="Brettin T."/>
            <person name="Detter J.C."/>
            <person name="Han C."/>
            <person name="Larimer F."/>
            <person name="Land M."/>
            <person name="Hauser L."/>
            <person name="Markowitz V."/>
            <person name="Cheng J.F."/>
            <person name="Hugenholtz P."/>
            <person name="Woyke T."/>
            <person name="Wu D."/>
            <person name="Eisen J.A."/>
        </authorList>
    </citation>
    <scope>NUCLEOTIDE SEQUENCE [LARGE SCALE GENOMIC DNA]</scope>
    <source>
        <strain evidence="3">ATCC 33386 / NCTC 11300</strain>
    </source>
</reference>
<dbReference type="HOGENOM" id="CLU_2156603_0_0_0"/>
<feature type="signal peptide" evidence="1">
    <location>
        <begin position="1"/>
        <end position="18"/>
    </location>
</feature>
<gene>
    <name evidence="2" type="ordered locus">Sterm_0509</name>
</gene>
<evidence type="ECO:0000256" key="1">
    <source>
        <dbReference type="SAM" id="SignalP"/>
    </source>
</evidence>
<reference evidence="2 3" key="2">
    <citation type="journal article" date="2010" name="Stand. Genomic Sci.">
        <title>Complete genome sequence of Sebaldella termitidis type strain (NCTC 11300).</title>
        <authorList>
            <person name="Harmon-Smith M."/>
            <person name="Celia L."/>
            <person name="Chertkov O."/>
            <person name="Lapidus A."/>
            <person name="Copeland A."/>
            <person name="Glavina Del Rio T."/>
            <person name="Nolan M."/>
            <person name="Lucas S."/>
            <person name="Tice H."/>
            <person name="Cheng J.F."/>
            <person name="Han C."/>
            <person name="Detter J.C."/>
            <person name="Bruce D."/>
            <person name="Goodwin L."/>
            <person name="Pitluck S."/>
            <person name="Pati A."/>
            <person name="Liolios K."/>
            <person name="Ivanova N."/>
            <person name="Mavromatis K."/>
            <person name="Mikhailova N."/>
            <person name="Chen A."/>
            <person name="Palaniappan K."/>
            <person name="Land M."/>
            <person name="Hauser L."/>
            <person name="Chang Y.J."/>
            <person name="Jeffries C.D."/>
            <person name="Brettin T."/>
            <person name="Goker M."/>
            <person name="Beck B."/>
            <person name="Bristow J."/>
            <person name="Eisen J.A."/>
            <person name="Markowitz V."/>
            <person name="Hugenholtz P."/>
            <person name="Kyrpides N.C."/>
            <person name="Klenk H.P."/>
            <person name="Chen F."/>
        </authorList>
    </citation>
    <scope>NUCLEOTIDE SEQUENCE [LARGE SCALE GENOMIC DNA]</scope>
    <source>
        <strain evidence="3">ATCC 33386 / NCTC 11300</strain>
    </source>
</reference>
<dbReference type="EMBL" id="CP001739">
    <property type="protein sequence ID" value="ACZ07384.1"/>
    <property type="molecule type" value="Genomic_DNA"/>
</dbReference>
<dbReference type="Proteomes" id="UP000000845">
    <property type="component" value="Chromosome"/>
</dbReference>
<dbReference type="RefSeq" id="WP_012859982.1">
    <property type="nucleotide sequence ID" value="NC_013517.1"/>
</dbReference>
<organism evidence="2 3">
    <name type="scientific">Sebaldella termitidis (strain ATCC 33386 / NCTC 11300)</name>
    <dbReference type="NCBI Taxonomy" id="526218"/>
    <lineage>
        <taxon>Bacteria</taxon>
        <taxon>Fusobacteriati</taxon>
        <taxon>Fusobacteriota</taxon>
        <taxon>Fusobacteriia</taxon>
        <taxon>Fusobacteriales</taxon>
        <taxon>Leptotrichiaceae</taxon>
        <taxon>Sebaldella</taxon>
    </lineage>
</organism>
<accession>D1AN08</accession>
<dbReference type="KEGG" id="str:Sterm_0509"/>
<name>D1AN08_SEBTE</name>
<dbReference type="STRING" id="526218.Sterm_0509"/>
<evidence type="ECO:0000313" key="2">
    <source>
        <dbReference type="EMBL" id="ACZ07384.1"/>
    </source>
</evidence>
<sequence length="111" mass="12296">MKKVLLLLIIVCSGFLYSNTRCELKAKKEVETFLALTGQDGIKAEYLGQNKGKPPYYLYDVTGAESKVLLAIDMETGSIYAAENYSRNDLSSGKAVDFELLITDVESLKCE</sequence>
<proteinExistence type="predicted"/>
<dbReference type="AlphaFoldDB" id="D1AN08"/>
<keyword evidence="3" id="KW-1185">Reference proteome</keyword>